<dbReference type="Proteomes" id="UP000266723">
    <property type="component" value="Unassembled WGS sequence"/>
</dbReference>
<keyword evidence="3" id="KW-1185">Reference proteome</keyword>
<proteinExistence type="predicted"/>
<protein>
    <submittedName>
        <fullName evidence="1">Uncharacterized protein</fullName>
    </submittedName>
</protein>
<reference evidence="1" key="1">
    <citation type="submission" date="2019-12" db="EMBL/GenBank/DDBJ databases">
        <title>Genome sequencing and annotation of Brassica cretica.</title>
        <authorList>
            <person name="Studholme D.J."/>
            <person name="Sarris P.F."/>
        </authorList>
    </citation>
    <scope>NUCLEOTIDE SEQUENCE</scope>
    <source>
        <strain evidence="1">PFS-102/07</strain>
        <tissue evidence="1">Leaf</tissue>
    </source>
</reference>
<evidence type="ECO:0000313" key="3">
    <source>
        <dbReference type="Proteomes" id="UP000266723"/>
    </source>
</evidence>
<gene>
    <name evidence="2" type="ORF">DY000_02048910</name>
    <name evidence="1" type="ORF">F2Q70_00022419</name>
</gene>
<organism evidence="1">
    <name type="scientific">Brassica cretica</name>
    <name type="common">Mustard</name>
    <dbReference type="NCBI Taxonomy" id="69181"/>
    <lineage>
        <taxon>Eukaryota</taxon>
        <taxon>Viridiplantae</taxon>
        <taxon>Streptophyta</taxon>
        <taxon>Embryophyta</taxon>
        <taxon>Tracheophyta</taxon>
        <taxon>Spermatophyta</taxon>
        <taxon>Magnoliopsida</taxon>
        <taxon>eudicotyledons</taxon>
        <taxon>Gunneridae</taxon>
        <taxon>Pentapetalae</taxon>
        <taxon>rosids</taxon>
        <taxon>malvids</taxon>
        <taxon>Brassicales</taxon>
        <taxon>Brassicaceae</taxon>
        <taxon>Brassiceae</taxon>
        <taxon>Brassica</taxon>
    </lineage>
</organism>
<sequence>MFGHLSLAFAENPGPQGKLGFLDFPPITEIDGVVTSSRLEEMVARVLWMSTRGYDPRLRQVAGGMRQRWRVVDGSERRRRGFALAGICLLSLL</sequence>
<reference evidence="2" key="2">
    <citation type="submission" date="2019-12" db="EMBL/GenBank/DDBJ databases">
        <authorList>
            <person name="Studholme D.J."/>
            <person name="Sarris P."/>
        </authorList>
    </citation>
    <scope>NUCLEOTIDE SEQUENCE</scope>
    <source>
        <strain evidence="2">PFS-1207/04</strain>
        <tissue evidence="2">Leaf</tissue>
    </source>
</reference>
<reference evidence="2 3" key="3">
    <citation type="journal article" date="2020" name="BMC Genomics">
        <title>Intraspecific diversification of the crop wild relative Brassica cretica Lam. using demographic model selection.</title>
        <authorList>
            <person name="Kioukis A."/>
            <person name="Michalopoulou V.A."/>
            <person name="Briers L."/>
            <person name="Pirintsos S."/>
            <person name="Studholme D.J."/>
            <person name="Pavlidis P."/>
            <person name="Sarris P.F."/>
        </authorList>
    </citation>
    <scope>NUCLEOTIDE SEQUENCE [LARGE SCALE GENOMIC DNA]</scope>
    <source>
        <strain evidence="3">cv. PFS-1207/04</strain>
        <strain evidence="2">PFS-1207/04</strain>
    </source>
</reference>
<evidence type="ECO:0000313" key="1">
    <source>
        <dbReference type="EMBL" id="KAF2548283.1"/>
    </source>
</evidence>
<evidence type="ECO:0000313" key="2">
    <source>
        <dbReference type="EMBL" id="KAF3611785.1"/>
    </source>
</evidence>
<dbReference type="EMBL" id="QGKV02000297">
    <property type="protein sequence ID" value="KAF3611785.1"/>
    <property type="molecule type" value="Genomic_DNA"/>
</dbReference>
<accession>A0A3N6QLU7</accession>
<dbReference type="EMBL" id="QGKY02001925">
    <property type="protein sequence ID" value="KAF2548283.1"/>
    <property type="molecule type" value="Genomic_DNA"/>
</dbReference>
<dbReference type="AlphaFoldDB" id="A0A3N6QLU7"/>
<name>A0A3N6QLU7_BRACR</name>
<comment type="caution">
    <text evidence="1">The sequence shown here is derived from an EMBL/GenBank/DDBJ whole genome shotgun (WGS) entry which is preliminary data.</text>
</comment>